<evidence type="ECO:0000259" key="5">
    <source>
        <dbReference type="Pfam" id="PF00534"/>
    </source>
</evidence>
<comment type="caution">
    <text evidence="6">The sequence shown here is derived from an EMBL/GenBank/DDBJ whole genome shotgun (WGS) entry which is preliminary data.</text>
</comment>
<keyword evidence="2 6" id="KW-0808">Transferase</keyword>
<evidence type="ECO:0000256" key="4">
    <source>
        <dbReference type="SAM" id="MobiDB-lite"/>
    </source>
</evidence>
<evidence type="ECO:0000256" key="1">
    <source>
        <dbReference type="ARBA" id="ARBA00022676"/>
    </source>
</evidence>
<dbReference type="Gene3D" id="3.40.50.150">
    <property type="entry name" value="Vaccinia Virus protein VP39"/>
    <property type="match status" value="1"/>
</dbReference>
<dbReference type="RefSeq" id="WP_144686355.1">
    <property type="nucleotide sequence ID" value="NZ_VLLC01000031.1"/>
</dbReference>
<feature type="region of interest" description="Disordered" evidence="4">
    <location>
        <begin position="532"/>
        <end position="551"/>
    </location>
</feature>
<dbReference type="SUPFAM" id="SSF53335">
    <property type="entry name" value="S-adenosyl-L-methionine-dependent methyltransferases"/>
    <property type="match status" value="1"/>
</dbReference>
<keyword evidence="3" id="KW-0175">Coiled coil</keyword>
<keyword evidence="7" id="KW-1185">Reference proteome</keyword>
<organism evidence="6 7">
    <name type="scientific">Desulfobotulus alkaliphilus</name>
    <dbReference type="NCBI Taxonomy" id="622671"/>
    <lineage>
        <taxon>Bacteria</taxon>
        <taxon>Pseudomonadati</taxon>
        <taxon>Thermodesulfobacteriota</taxon>
        <taxon>Desulfobacteria</taxon>
        <taxon>Desulfobacterales</taxon>
        <taxon>Desulfobacteraceae</taxon>
        <taxon>Desulfobotulus</taxon>
    </lineage>
</organism>
<evidence type="ECO:0000256" key="2">
    <source>
        <dbReference type="ARBA" id="ARBA00022679"/>
    </source>
</evidence>
<sequence>MSSNFYRAFENRYRGSQELILGRLEAYTPFIEKLKLLHTPCTALDLGCGRGEWLVLMRRLGVQACGVDLDSGMLEACHQLNLDTVQWDAIEALQTQPDSSLSVVTGFHIIEHIDFSRAQTLVEEALRVLRPGGLLILETPNAENLVVGTHYFFLDPTHIRPVPYTLLSFVTELTGFFRHKILRLQENPTLHTMERPGLLHVLSGVSPDYAIVAQKPATREITESFDSLFETDYGISLNQIAERYDQALEKELKGITHRMEELSRQEYELRHSLSRILEQEGDTRKLLEELHKAEVRAAKTETLAGQLDQQRLQWTRRAEEEENRARQSETELRQISIRAAEMEVRYELTLKDKEELARQAEKLRGQQIALTQNAQELKQQLEGSRQEAGELKIQLEELRHHNDIHKAEIETLRTQTDGITRQLSESVENAHHWHLRATSAEQRVSDLLSSSSWRLTAPLRWLRLLAGWLLALPFRIIKACLRPILAGLMRFALGRPGLRYWLTARLRRFPALLAHLRQFALIKGLLTFHGTESKESDPESNNHLFKKNQRKSNENYKNQKRIAILTPVSPDGTQGGAERLYSGLVKALTDLGCDAEILSLEFDESSFESIQKGYIKTQELDLSSYDMVISTKAPTFAVRHHNHVMYLVHTIRVFYDMFDATFPQQDTRLAEQQKWIHTTDTEALSKINMRFAIGHEVAERLRYWNGVDAEILHPPIDLKGLYNAEYGDYFFMPGRLHAWKRVDLAIKAVKGSCLPMRLVISGTGEAEQGLKDLAGGDPRIEFLGYVNDETLKKLYASALAVPFIPIREDYGYVTLEAFASEKPVITCTDSGEPNQFVTDGHTGFVCDPDEKSLRTAFEKLWNNRELAKTLGKAGYAKTAKIQWPEVASRLLEAGGFSTRFGQIKKDNKKLKVAILDMQPIIPAVGGGRLRLLGLYHALGNHLEARYIGTYDWQGEKYRRHHITPTLEEINIPLSNKHHAAAAKACKKAGNRIVIDMLFPKQAHLSPEYTEEVISTVRWADIVVFSHPWVAPLVEDKILQDKVVVYDSHNIEKRLRAQILDKNDPFQLEIIEEVARTEQLAGDRADLILACSDEDVHGFMDEYNWKKTRIKVFPNGVFTDNIMPPSPDQKNKARKQLNFKTKQSLTAFFIGSNYAPNLEAANTILDIIAPECPDVHFVIAGSVCNGIKSSPPENVSLVGYVSDEQRTDWLHTSDFAINPMISGSGTNIKMFDFMAAGLPVITTPTGARGITTKDVAGILLAEIEDMSSLIKGMHGQSKKLDELGSQNRLLVEELYSWEKISPRLGREFRKLWISKSRTLTLDKKKKTYKIAHLSTTGLKCGIGEYAKKIAETLYDHGCSNLILTCVSALEKKNPLENTPDHIISWYLDNKKWTGTFFKDDIFDQLTSWGSEAIIIQYHPAFFSEKMLLSLTGKCVRHRIKPLIIVHNYTSTSADAFSTLNQLGIVLFSHRKSEIIEAEKDGVLLDFLPLGIDHQEPLKTKNIYDRDMSKTPPVIVTNGFLRKHKGVRTLISAMKKVLSEFPGTKLKIQCALYPSEDSREELLACKKMVHTLGLEHAVNFDTRFLEKKEVLEKLSNCDLAVLPYLSSDEGGSASASDCFAVGLPVIVSTAKIFDEIRDAAFTVEPDADRIAEAILKILNSPDKYHALSCASVGYASENSWKNVTASCLMAMEQS</sequence>
<dbReference type="CDD" id="cd02440">
    <property type="entry name" value="AdoMet_MTases"/>
    <property type="match status" value="1"/>
</dbReference>
<dbReference type="Pfam" id="PF13489">
    <property type="entry name" value="Methyltransf_23"/>
    <property type="match status" value="1"/>
</dbReference>
<dbReference type="InterPro" id="IPR001296">
    <property type="entry name" value="Glyco_trans_1"/>
</dbReference>
<dbReference type="EMBL" id="VLLC01000031">
    <property type="protein sequence ID" value="TWI66076.1"/>
    <property type="molecule type" value="Genomic_DNA"/>
</dbReference>
<evidence type="ECO:0000313" key="7">
    <source>
        <dbReference type="Proteomes" id="UP000318307"/>
    </source>
</evidence>
<dbReference type="Proteomes" id="UP000318307">
    <property type="component" value="Unassembled WGS sequence"/>
</dbReference>
<dbReference type="Pfam" id="PF13692">
    <property type="entry name" value="Glyco_trans_1_4"/>
    <property type="match status" value="1"/>
</dbReference>
<feature type="coiled-coil region" evidence="3">
    <location>
        <begin position="304"/>
        <end position="415"/>
    </location>
</feature>
<protein>
    <submittedName>
        <fullName evidence="6">Glycosyltransferase involved in cell wall biosynthesis</fullName>
    </submittedName>
</protein>
<feature type="domain" description="Glycosyl transferase family 1" evidence="5">
    <location>
        <begin position="728"/>
        <end position="875"/>
    </location>
</feature>
<name>A0A562RCD8_9BACT</name>
<gene>
    <name evidence="6" type="ORF">LZ24_02926</name>
</gene>
<dbReference type="PANTHER" id="PTHR12526:SF510">
    <property type="entry name" value="D-INOSITOL 3-PHOSPHATE GLYCOSYLTRANSFERASE"/>
    <property type="match status" value="1"/>
</dbReference>
<dbReference type="OrthoDB" id="9781225at2"/>
<dbReference type="InterPro" id="IPR029063">
    <property type="entry name" value="SAM-dependent_MTases_sf"/>
</dbReference>
<evidence type="ECO:0000256" key="3">
    <source>
        <dbReference type="SAM" id="Coils"/>
    </source>
</evidence>
<dbReference type="PANTHER" id="PTHR12526">
    <property type="entry name" value="GLYCOSYLTRANSFERASE"/>
    <property type="match status" value="1"/>
</dbReference>
<dbReference type="SUPFAM" id="SSF53756">
    <property type="entry name" value="UDP-Glycosyltransferase/glycogen phosphorylase"/>
    <property type="match status" value="3"/>
</dbReference>
<keyword evidence="1" id="KW-0328">Glycosyltransferase</keyword>
<dbReference type="Pfam" id="PF00534">
    <property type="entry name" value="Glycos_transf_1"/>
    <property type="match status" value="2"/>
</dbReference>
<accession>A0A562RCD8</accession>
<feature type="domain" description="Glycosyl transferase family 1" evidence="5">
    <location>
        <begin position="1507"/>
        <end position="1666"/>
    </location>
</feature>
<dbReference type="Gene3D" id="3.40.50.2000">
    <property type="entry name" value="Glycogen Phosphorylase B"/>
    <property type="match status" value="5"/>
</dbReference>
<dbReference type="GO" id="GO:0016757">
    <property type="term" value="F:glycosyltransferase activity"/>
    <property type="evidence" value="ECO:0007669"/>
    <property type="project" value="UniProtKB-KW"/>
</dbReference>
<evidence type="ECO:0000313" key="6">
    <source>
        <dbReference type="EMBL" id="TWI66076.1"/>
    </source>
</evidence>
<proteinExistence type="predicted"/>
<reference evidence="6 7" key="1">
    <citation type="submission" date="2019-07" db="EMBL/GenBank/DDBJ databases">
        <title>Genome sequencing of 100 strains of the haloalkaliphilic chemolithoautotrophic sulfur-oxidizing bacterium Thioalkalivibrio.</title>
        <authorList>
            <person name="Muyzer G."/>
        </authorList>
    </citation>
    <scope>NUCLEOTIDE SEQUENCE [LARGE SCALE GENOMIC DNA]</scope>
    <source>
        <strain evidence="6 7">ASO4-4</strain>
    </source>
</reference>
<dbReference type="CDD" id="cd03801">
    <property type="entry name" value="GT4_PimA-like"/>
    <property type="match status" value="2"/>
</dbReference>